<reference evidence="6" key="1">
    <citation type="submission" date="2023-03" db="EMBL/GenBank/DDBJ databases">
        <title>Massive genome expansion in bonnet fungi (Mycena s.s.) driven by repeated elements and novel gene families across ecological guilds.</title>
        <authorList>
            <consortium name="Lawrence Berkeley National Laboratory"/>
            <person name="Harder C.B."/>
            <person name="Miyauchi S."/>
            <person name="Viragh M."/>
            <person name="Kuo A."/>
            <person name="Thoen E."/>
            <person name="Andreopoulos B."/>
            <person name="Lu D."/>
            <person name="Skrede I."/>
            <person name="Drula E."/>
            <person name="Henrissat B."/>
            <person name="Morin E."/>
            <person name="Kohler A."/>
            <person name="Barry K."/>
            <person name="LaButti K."/>
            <person name="Morin E."/>
            <person name="Salamov A."/>
            <person name="Lipzen A."/>
            <person name="Mereny Z."/>
            <person name="Hegedus B."/>
            <person name="Baldrian P."/>
            <person name="Stursova M."/>
            <person name="Weitz H."/>
            <person name="Taylor A."/>
            <person name="Grigoriev I.V."/>
            <person name="Nagy L.G."/>
            <person name="Martin F."/>
            <person name="Kauserud H."/>
        </authorList>
    </citation>
    <scope>NUCLEOTIDE SEQUENCE</scope>
    <source>
        <strain evidence="6">9284</strain>
    </source>
</reference>
<evidence type="ECO:0000256" key="1">
    <source>
        <dbReference type="ARBA" id="ARBA00022723"/>
    </source>
</evidence>
<dbReference type="PANTHER" id="PTHR46758:SF2">
    <property type="entry name" value="OJ1485_B09.11 PROTEIN"/>
    <property type="match status" value="1"/>
</dbReference>
<organism evidence="6 7">
    <name type="scientific">Roridomyces roridus</name>
    <dbReference type="NCBI Taxonomy" id="1738132"/>
    <lineage>
        <taxon>Eukaryota</taxon>
        <taxon>Fungi</taxon>
        <taxon>Dikarya</taxon>
        <taxon>Basidiomycota</taxon>
        <taxon>Agaricomycotina</taxon>
        <taxon>Agaricomycetes</taxon>
        <taxon>Agaricomycetidae</taxon>
        <taxon>Agaricales</taxon>
        <taxon>Marasmiineae</taxon>
        <taxon>Mycenaceae</taxon>
        <taxon>Roridomyces</taxon>
    </lineage>
</organism>
<proteinExistence type="predicted"/>
<keyword evidence="1" id="KW-0479">Metal-binding</keyword>
<dbReference type="InterPro" id="IPR044508">
    <property type="entry name" value="At5g50450/At1g67340-like"/>
</dbReference>
<evidence type="ECO:0000256" key="3">
    <source>
        <dbReference type="ARBA" id="ARBA00022833"/>
    </source>
</evidence>
<dbReference type="GO" id="GO:0008270">
    <property type="term" value="F:zinc ion binding"/>
    <property type="evidence" value="ECO:0007669"/>
    <property type="project" value="UniProtKB-KW"/>
</dbReference>
<evidence type="ECO:0000313" key="7">
    <source>
        <dbReference type="Proteomes" id="UP001221142"/>
    </source>
</evidence>
<evidence type="ECO:0000259" key="5">
    <source>
        <dbReference type="PROSITE" id="PS50865"/>
    </source>
</evidence>
<keyword evidence="3" id="KW-0862">Zinc</keyword>
<feature type="domain" description="MYND-type" evidence="5">
    <location>
        <begin position="268"/>
        <end position="319"/>
    </location>
</feature>
<evidence type="ECO:0000256" key="4">
    <source>
        <dbReference type="PROSITE-ProRule" id="PRU00134"/>
    </source>
</evidence>
<dbReference type="Pfam" id="PF01753">
    <property type="entry name" value="zf-MYND"/>
    <property type="match status" value="2"/>
</dbReference>
<keyword evidence="2 4" id="KW-0863">Zinc-finger</keyword>
<dbReference type="PROSITE" id="PS50865">
    <property type="entry name" value="ZF_MYND_2"/>
    <property type="match status" value="1"/>
</dbReference>
<accession>A0AAD7BDH8</accession>
<keyword evidence="7" id="KW-1185">Reference proteome</keyword>
<dbReference type="Proteomes" id="UP001221142">
    <property type="component" value="Unassembled WGS sequence"/>
</dbReference>
<evidence type="ECO:0000313" key="6">
    <source>
        <dbReference type="EMBL" id="KAJ7618022.1"/>
    </source>
</evidence>
<evidence type="ECO:0000256" key="2">
    <source>
        <dbReference type="ARBA" id="ARBA00022771"/>
    </source>
</evidence>
<sequence>MTAVAISYMPLPLPGEAISNPEKWNKDWETVLQGRGMTPQFCFECMISENRATLDQTLAEYSTNLSGTCHVQHTLTLEAKRYLDNDLEARWLAATPEVRRKHLLAALAGVCSKSSNLNRTRSLCVRELRLESLASDGRIFIDLLRYAMLDDASVIPRAPKYIVDPDWDDFAAKQGPKNSTDLEKVSLAEILMLRTKLICYVLDHTIRLFFDLEPYPITINKSKKVKDPLRPMYDAFHETIFGSEAAKARNKLHVKSTKERLSLCVARCSSLGCDNVQPDDGSASFRSCERCYTQIQRQVFYCSRECQRADWELRHRAICGKLLSFDDVATLPDDPFNQYLRCFRHEFPLDSNYVPPPPAAEALVDPEKWNSDWETFLQAPGLTPEFYFDHRLAKNKTLPFPGVGPANHNNSTHTAKAQYNLTLDAIEFLNPEEGLAAGWLAARPEVRRKHLLAALVDVCSKSETMHDTRAYCGKELRLEPLSSDGEFFLDLLRSAMLDDTAVLPELPTPIGDPDWDGLVQTRGIKTDSALELLTLGDFWFLRTQLICHVLHYTIRLFSDWANEPLGIPVPLPEWAINPESWDRAWGSAFDSPIHFSPTVYVLDMVNRNASHGLQTTLASYPYLLSNTCSAQYYLTRDARLCLDEKDFKALWLGASPDERRPHVLEALAAVCRESHNLNMARAYCAEELRVEMLCDEGEVMLDLLRSAMFEDGFRMPKQPRYITSPTWEEIFGGNSDGDSEDDSVDDLEEVTRAGFMLLRTKLICYVLDFTLRSFCGLETPILTVSEVTDILECEFEDSVGMSTIESIRERRVEFRVMCSHLKCSKLAPADGSAKFQRCVACFSQMKGEVFYCSRKCQVADWKVRHKKTCGKVPTFDDVSTVPRDPVDRIVAAVPIFFTPH</sequence>
<dbReference type="PANTHER" id="PTHR46758">
    <property type="entry name" value="MYND DOMAIN-CONTAINING"/>
    <property type="match status" value="1"/>
</dbReference>
<dbReference type="InterPro" id="IPR002893">
    <property type="entry name" value="Znf_MYND"/>
</dbReference>
<name>A0AAD7BDH8_9AGAR</name>
<dbReference type="Gene3D" id="6.10.140.2220">
    <property type="match status" value="2"/>
</dbReference>
<protein>
    <recommendedName>
        <fullName evidence="5">MYND-type domain-containing protein</fullName>
    </recommendedName>
</protein>
<dbReference type="AlphaFoldDB" id="A0AAD7BDH8"/>
<dbReference type="SUPFAM" id="SSF144232">
    <property type="entry name" value="HIT/MYND zinc finger-like"/>
    <property type="match status" value="2"/>
</dbReference>
<dbReference type="EMBL" id="JARKIF010000020">
    <property type="protein sequence ID" value="KAJ7618022.1"/>
    <property type="molecule type" value="Genomic_DNA"/>
</dbReference>
<comment type="caution">
    <text evidence="6">The sequence shown here is derived from an EMBL/GenBank/DDBJ whole genome shotgun (WGS) entry which is preliminary data.</text>
</comment>
<gene>
    <name evidence="6" type="ORF">FB45DRAFT_933138</name>
</gene>